<dbReference type="PANTHER" id="PTHR10434:SF64">
    <property type="entry name" value="1-ACYL-SN-GLYCEROL-3-PHOSPHATE ACYLTRANSFERASE-RELATED"/>
    <property type="match status" value="1"/>
</dbReference>
<proteinExistence type="predicted"/>
<evidence type="ECO:0000256" key="4">
    <source>
        <dbReference type="ARBA" id="ARBA00023098"/>
    </source>
</evidence>
<evidence type="ECO:0000256" key="5">
    <source>
        <dbReference type="ARBA" id="ARBA00023315"/>
    </source>
</evidence>
<dbReference type="GO" id="GO:0003841">
    <property type="term" value="F:1-acylglycerol-3-phosphate O-acyltransferase activity"/>
    <property type="evidence" value="ECO:0007669"/>
    <property type="project" value="TreeGrafter"/>
</dbReference>
<dbReference type="PANTHER" id="PTHR10434">
    <property type="entry name" value="1-ACYL-SN-GLYCEROL-3-PHOSPHATE ACYLTRANSFERASE"/>
    <property type="match status" value="1"/>
</dbReference>
<dbReference type="Proteomes" id="UP001144805">
    <property type="component" value="Unassembled WGS sequence"/>
</dbReference>
<dbReference type="Pfam" id="PF01553">
    <property type="entry name" value="Acyltransferase"/>
    <property type="match status" value="1"/>
</dbReference>
<keyword evidence="5 7" id="KW-0012">Acyltransferase</keyword>
<evidence type="ECO:0000256" key="1">
    <source>
        <dbReference type="ARBA" id="ARBA00005189"/>
    </source>
</evidence>
<feature type="domain" description="Phospholipid/glycerol acyltransferase" evidence="6">
    <location>
        <begin position="66"/>
        <end position="183"/>
    </location>
</feature>
<dbReference type="SMART" id="SM00563">
    <property type="entry name" value="PlsC"/>
    <property type="match status" value="1"/>
</dbReference>
<dbReference type="SUPFAM" id="SSF69593">
    <property type="entry name" value="Glycerol-3-phosphate (1)-acyltransferase"/>
    <property type="match status" value="1"/>
</dbReference>
<dbReference type="RefSeq" id="WP_266336664.1">
    <property type="nucleotide sequence ID" value="NZ_JAPKNK010000001.1"/>
</dbReference>
<gene>
    <name evidence="7" type="ORF">OSH07_00565</name>
</gene>
<accession>A0A9X3DYA9</accession>
<evidence type="ECO:0000256" key="2">
    <source>
        <dbReference type="ARBA" id="ARBA00022516"/>
    </source>
</evidence>
<keyword evidence="3" id="KW-0808">Transferase</keyword>
<evidence type="ECO:0000313" key="8">
    <source>
        <dbReference type="Proteomes" id="UP001144805"/>
    </source>
</evidence>
<evidence type="ECO:0000313" key="7">
    <source>
        <dbReference type="EMBL" id="MCX5567676.1"/>
    </source>
</evidence>
<keyword evidence="2" id="KW-0444">Lipid biosynthesis</keyword>
<dbReference type="AlphaFoldDB" id="A0A9X3DYA9"/>
<comment type="caution">
    <text evidence="7">The sequence shown here is derived from an EMBL/GenBank/DDBJ whole genome shotgun (WGS) entry which is preliminary data.</text>
</comment>
<dbReference type="EMBL" id="JAPKNK010000001">
    <property type="protein sequence ID" value="MCX5567676.1"/>
    <property type="molecule type" value="Genomic_DNA"/>
</dbReference>
<protein>
    <submittedName>
        <fullName evidence="7">Lysophospholipid acyltransferase family protein</fullName>
    </submittedName>
</protein>
<dbReference type="CDD" id="cd07989">
    <property type="entry name" value="LPLAT_AGPAT-like"/>
    <property type="match status" value="1"/>
</dbReference>
<evidence type="ECO:0000256" key="3">
    <source>
        <dbReference type="ARBA" id="ARBA00022679"/>
    </source>
</evidence>
<evidence type="ECO:0000259" key="6">
    <source>
        <dbReference type="SMART" id="SM00563"/>
    </source>
</evidence>
<sequence>MGRLRLAAILAGLLLTTLVLLPVQLFAIRFRPKLAARVPMWWQRVAARCLGLRVRVEGTPATDRPLLIVSNHVSWVDIVTLGSLLPVSFVAKSEVGGWPVVKWLARLQRSVFIDRTRRTATAAASNAIAARLAGGEALVLFAEGTTGDGISILPFRSALVGAAREAGGGDRPIVVQPVAIVYVGFQGLPIDRSRMAEIAWHGDMDLAPHLVGLIDIGAVDAVVAFGEPIVFGPDVDRKQVTASAEAEVRALVRSIRARGLKNITVTAPSPEAPILSEAESG</sequence>
<keyword evidence="4" id="KW-0443">Lipid metabolism</keyword>
<reference evidence="7" key="1">
    <citation type="submission" date="2022-11" db="EMBL/GenBank/DDBJ databases">
        <title>Biodiversity and phylogenetic relationships of bacteria.</title>
        <authorList>
            <person name="Machado R.A.R."/>
            <person name="Bhat A."/>
            <person name="Loulou A."/>
            <person name="Kallel S."/>
        </authorList>
    </citation>
    <scope>NUCLEOTIDE SEQUENCE</scope>
    <source>
        <strain evidence="7">K-TC2</strain>
    </source>
</reference>
<organism evidence="7 8">
    <name type="scientific">Kaistia nematophila</name>
    <dbReference type="NCBI Taxonomy" id="2994654"/>
    <lineage>
        <taxon>Bacteria</taxon>
        <taxon>Pseudomonadati</taxon>
        <taxon>Pseudomonadota</taxon>
        <taxon>Alphaproteobacteria</taxon>
        <taxon>Hyphomicrobiales</taxon>
        <taxon>Kaistiaceae</taxon>
        <taxon>Kaistia</taxon>
    </lineage>
</organism>
<name>A0A9X3DYA9_9HYPH</name>
<keyword evidence="8" id="KW-1185">Reference proteome</keyword>
<dbReference type="GO" id="GO:0006654">
    <property type="term" value="P:phosphatidic acid biosynthetic process"/>
    <property type="evidence" value="ECO:0007669"/>
    <property type="project" value="TreeGrafter"/>
</dbReference>
<dbReference type="InterPro" id="IPR002123">
    <property type="entry name" value="Plipid/glycerol_acylTrfase"/>
</dbReference>
<comment type="pathway">
    <text evidence="1">Lipid metabolism.</text>
</comment>